<proteinExistence type="predicted"/>
<name>A0ABS7DMY9_9FIRM</name>
<dbReference type="InterPro" id="IPR013011">
    <property type="entry name" value="PTS_EIIB_2"/>
</dbReference>
<dbReference type="Pfam" id="PF02302">
    <property type="entry name" value="PTS_IIB"/>
    <property type="match status" value="1"/>
</dbReference>
<keyword evidence="1" id="KW-0808">Transferase</keyword>
<evidence type="ECO:0000259" key="2">
    <source>
        <dbReference type="PROSITE" id="PS51099"/>
    </source>
</evidence>
<dbReference type="InterPro" id="IPR036095">
    <property type="entry name" value="PTS_EIIB-like_sf"/>
</dbReference>
<evidence type="ECO:0000313" key="3">
    <source>
        <dbReference type="EMBL" id="MBW7572674.1"/>
    </source>
</evidence>
<comment type="caution">
    <text evidence="3">The sequence shown here is derived from an EMBL/GenBank/DDBJ whole genome shotgun (WGS) entry which is preliminary data.</text>
</comment>
<dbReference type="Proteomes" id="UP000719942">
    <property type="component" value="Unassembled WGS sequence"/>
</dbReference>
<feature type="domain" description="PTS EIIB type-2" evidence="2">
    <location>
        <begin position="4"/>
        <end position="98"/>
    </location>
</feature>
<accession>A0ABS7DMY9</accession>
<dbReference type="PROSITE" id="PS51099">
    <property type="entry name" value="PTS_EIIB_TYPE_2"/>
    <property type="match status" value="1"/>
</dbReference>
<dbReference type="SUPFAM" id="SSF52794">
    <property type="entry name" value="PTS system IIB component-like"/>
    <property type="match status" value="1"/>
</dbReference>
<keyword evidence="4" id="KW-1185">Reference proteome</keyword>
<protein>
    <submittedName>
        <fullName evidence="3">PTS fructose transporter subunit IIB</fullName>
    </submittedName>
</protein>
<gene>
    <name evidence="3" type="ORF">J5W02_07585</name>
</gene>
<dbReference type="RefSeq" id="WP_219965064.1">
    <property type="nucleotide sequence ID" value="NZ_JAGFNZ010000002.1"/>
</dbReference>
<evidence type="ECO:0000313" key="4">
    <source>
        <dbReference type="Proteomes" id="UP000719942"/>
    </source>
</evidence>
<organism evidence="3 4">
    <name type="scientific">Caproiciproducens faecalis</name>
    <dbReference type="NCBI Taxonomy" id="2820301"/>
    <lineage>
        <taxon>Bacteria</taxon>
        <taxon>Bacillati</taxon>
        <taxon>Bacillota</taxon>
        <taxon>Clostridia</taxon>
        <taxon>Eubacteriales</taxon>
        <taxon>Acutalibacteraceae</taxon>
        <taxon>Caproiciproducens</taxon>
    </lineage>
</organism>
<dbReference type="EMBL" id="JAGFNZ010000002">
    <property type="protein sequence ID" value="MBW7572674.1"/>
    <property type="molecule type" value="Genomic_DNA"/>
</dbReference>
<dbReference type="InterPro" id="IPR003501">
    <property type="entry name" value="PTS_EIIB_2/3"/>
</dbReference>
<dbReference type="Gene3D" id="3.40.50.2300">
    <property type="match status" value="1"/>
</dbReference>
<evidence type="ECO:0000256" key="1">
    <source>
        <dbReference type="ARBA" id="ARBA00022679"/>
    </source>
</evidence>
<reference evidence="3 4" key="1">
    <citation type="submission" date="2021-03" db="EMBL/GenBank/DDBJ databases">
        <title>Caproiciproducens sp. nov. isolated from feces of cow.</title>
        <authorList>
            <person name="Choi J.-Y."/>
        </authorList>
    </citation>
    <scope>NUCLEOTIDE SEQUENCE [LARGE SCALE GENOMIC DNA]</scope>
    <source>
        <strain evidence="3 4">AGMB10547</strain>
    </source>
</reference>
<sequence length="100" mass="10569">MRAVRILSVCGSGTVSSAMLSSKLENLLAEHGYNTEATEIAPDALDTAVSTGAYDLIAYTSPVKDIYGIPVLNATGFLVGINEEEFVEDLLEAMSKLDLG</sequence>